<dbReference type="SUPFAM" id="SSF57667">
    <property type="entry name" value="beta-beta-alpha zinc fingers"/>
    <property type="match status" value="2"/>
</dbReference>
<comment type="caution">
    <text evidence="10">The sequence shown here is derived from an EMBL/GenBank/DDBJ whole genome shotgun (WGS) entry which is preliminary data.</text>
</comment>
<reference evidence="10 11" key="1">
    <citation type="journal article" date="2019" name="Commun. Biol.">
        <title>The bagworm genome reveals a unique fibroin gene that provides high tensile strength.</title>
        <authorList>
            <person name="Kono N."/>
            <person name="Nakamura H."/>
            <person name="Ohtoshi R."/>
            <person name="Tomita M."/>
            <person name="Numata K."/>
            <person name="Arakawa K."/>
        </authorList>
    </citation>
    <scope>NUCLEOTIDE SEQUENCE [LARGE SCALE GENOMIC DNA]</scope>
</reference>
<dbReference type="GO" id="GO:0003677">
    <property type="term" value="F:DNA binding"/>
    <property type="evidence" value="ECO:0007669"/>
    <property type="project" value="UniProtKB-KW"/>
</dbReference>
<gene>
    <name evidence="10" type="primary">ZNF225</name>
    <name evidence="10" type="ORF">EVAR_82028_1</name>
</gene>
<feature type="domain" description="C2H2-type" evidence="9">
    <location>
        <begin position="401"/>
        <end position="428"/>
    </location>
</feature>
<dbReference type="AlphaFoldDB" id="A0A4C1XJR4"/>
<dbReference type="PANTHER" id="PTHR16515">
    <property type="entry name" value="PR DOMAIN ZINC FINGER PROTEIN"/>
    <property type="match status" value="1"/>
</dbReference>
<evidence type="ECO:0000256" key="3">
    <source>
        <dbReference type="ARBA" id="ARBA00022737"/>
    </source>
</evidence>
<evidence type="ECO:0000256" key="5">
    <source>
        <dbReference type="ARBA" id="ARBA00022833"/>
    </source>
</evidence>
<dbReference type="PROSITE" id="PS00028">
    <property type="entry name" value="ZINC_FINGER_C2H2_1"/>
    <property type="match status" value="4"/>
</dbReference>
<evidence type="ECO:0000256" key="2">
    <source>
        <dbReference type="ARBA" id="ARBA00022723"/>
    </source>
</evidence>
<accession>A0A4C1XJR4</accession>
<dbReference type="GO" id="GO:0008270">
    <property type="term" value="F:zinc ion binding"/>
    <property type="evidence" value="ECO:0007669"/>
    <property type="project" value="UniProtKB-KW"/>
</dbReference>
<evidence type="ECO:0000313" key="11">
    <source>
        <dbReference type="Proteomes" id="UP000299102"/>
    </source>
</evidence>
<dbReference type="SMART" id="SM00355">
    <property type="entry name" value="ZnF_C2H2"/>
    <property type="match status" value="9"/>
</dbReference>
<keyword evidence="2" id="KW-0479">Metal-binding</keyword>
<keyword evidence="5" id="KW-0862">Zinc</keyword>
<sequence>MCTDCVNSLNDNIKFRERCQSTEIKLLKIKNNTNNSEDTNDVAEDSECDSFIESDYPISRRSVSRKKSVIVDAKSLVPENPLELEITFDSAVKTEEIISVKNEKENFHGFSSNTNFPSDTSEIDSHRNKYESMLENVNPTSIDMKVSLNDVYVLKADTNVKTKNTTLPIDNWNLPLERSNTPTHYLTPLINNLISPIDDSNVPTENSHADIDNVHHIDPTKKRKNCNDFGPIVDIANTGDESNKRVICKLCSKNLSVRSLNSHMLTKHPQVDNRREKCEMCEKMILKNKMEKHLTKFHGVNGEKTNFLCGYCKSTFKIKDVLKEHIATCMERKKRKKGSERGRELKPCDVCGKMMQRASLRHHNAVAHSGLGPVCEHCGKRFANKIRLDEHCRAKHGYEKYKCSICEFRSSGLMAMRNHERRHRGEKPFVCETCGAKFHAAYLLTQHRQTHRKEKIVKCDLCSAAFKANNSLHMHKITCHSNCTYKCYMCERIFSCRHYVVKHLRHFHSYQGKVGHIEKVEGKVLPGRSRTEQSKED</sequence>
<evidence type="ECO:0000256" key="6">
    <source>
        <dbReference type="ARBA" id="ARBA00023125"/>
    </source>
</evidence>
<dbReference type="EMBL" id="BGZK01000876">
    <property type="protein sequence ID" value="GBP63668.1"/>
    <property type="molecule type" value="Genomic_DNA"/>
</dbReference>
<keyword evidence="6" id="KW-0238">DNA-binding</keyword>
<dbReference type="STRING" id="151549.A0A4C1XJR4"/>
<protein>
    <submittedName>
        <fullName evidence="10">Zinc finger protein 225</fullName>
    </submittedName>
</protein>
<dbReference type="InterPro" id="IPR036236">
    <property type="entry name" value="Znf_C2H2_sf"/>
</dbReference>
<dbReference type="GO" id="GO:0005634">
    <property type="term" value="C:nucleus"/>
    <property type="evidence" value="ECO:0007669"/>
    <property type="project" value="UniProtKB-SubCell"/>
</dbReference>
<proteinExistence type="predicted"/>
<keyword evidence="7" id="KW-0539">Nucleus</keyword>
<keyword evidence="4 8" id="KW-0863">Zinc-finger</keyword>
<evidence type="ECO:0000256" key="7">
    <source>
        <dbReference type="ARBA" id="ARBA00023242"/>
    </source>
</evidence>
<dbReference type="Gene3D" id="3.30.160.60">
    <property type="entry name" value="Classic Zinc Finger"/>
    <property type="match status" value="3"/>
</dbReference>
<dbReference type="InterPro" id="IPR013087">
    <property type="entry name" value="Znf_C2H2_type"/>
</dbReference>
<keyword evidence="3" id="KW-0677">Repeat</keyword>
<feature type="domain" description="C2H2-type" evidence="9">
    <location>
        <begin position="485"/>
        <end position="513"/>
    </location>
</feature>
<evidence type="ECO:0000256" key="1">
    <source>
        <dbReference type="ARBA" id="ARBA00004123"/>
    </source>
</evidence>
<dbReference type="PROSITE" id="PS50157">
    <property type="entry name" value="ZINC_FINGER_C2H2_2"/>
    <property type="match status" value="4"/>
</dbReference>
<feature type="domain" description="C2H2-type" evidence="9">
    <location>
        <begin position="373"/>
        <end position="401"/>
    </location>
</feature>
<dbReference type="FunFam" id="3.30.160.60:FF:000446">
    <property type="entry name" value="Zinc finger protein"/>
    <property type="match status" value="1"/>
</dbReference>
<keyword evidence="11" id="KW-1185">Reference proteome</keyword>
<evidence type="ECO:0000313" key="10">
    <source>
        <dbReference type="EMBL" id="GBP63668.1"/>
    </source>
</evidence>
<evidence type="ECO:0000256" key="4">
    <source>
        <dbReference type="ARBA" id="ARBA00022771"/>
    </source>
</evidence>
<organism evidence="10 11">
    <name type="scientific">Eumeta variegata</name>
    <name type="common">Bagworm moth</name>
    <name type="synonym">Eumeta japonica</name>
    <dbReference type="NCBI Taxonomy" id="151549"/>
    <lineage>
        <taxon>Eukaryota</taxon>
        <taxon>Metazoa</taxon>
        <taxon>Ecdysozoa</taxon>
        <taxon>Arthropoda</taxon>
        <taxon>Hexapoda</taxon>
        <taxon>Insecta</taxon>
        <taxon>Pterygota</taxon>
        <taxon>Neoptera</taxon>
        <taxon>Endopterygota</taxon>
        <taxon>Lepidoptera</taxon>
        <taxon>Glossata</taxon>
        <taxon>Ditrysia</taxon>
        <taxon>Tineoidea</taxon>
        <taxon>Psychidae</taxon>
        <taxon>Oiketicinae</taxon>
        <taxon>Eumeta</taxon>
    </lineage>
</organism>
<dbReference type="InterPro" id="IPR050331">
    <property type="entry name" value="Zinc_finger"/>
</dbReference>
<comment type="subcellular location">
    <subcellularLocation>
        <location evidence="1">Nucleus</location>
    </subcellularLocation>
</comment>
<dbReference type="Proteomes" id="UP000299102">
    <property type="component" value="Unassembled WGS sequence"/>
</dbReference>
<dbReference type="OrthoDB" id="6067523at2759"/>
<name>A0A4C1XJR4_EUMVA</name>
<dbReference type="PANTHER" id="PTHR16515:SF49">
    <property type="entry name" value="GASTRULA ZINC FINGER PROTEIN XLCGF49.1-LIKE-RELATED"/>
    <property type="match status" value="1"/>
</dbReference>
<dbReference type="GO" id="GO:0010468">
    <property type="term" value="P:regulation of gene expression"/>
    <property type="evidence" value="ECO:0007669"/>
    <property type="project" value="TreeGrafter"/>
</dbReference>
<evidence type="ECO:0000259" key="9">
    <source>
        <dbReference type="PROSITE" id="PS50157"/>
    </source>
</evidence>
<evidence type="ECO:0000256" key="8">
    <source>
        <dbReference type="PROSITE-ProRule" id="PRU00042"/>
    </source>
</evidence>
<feature type="domain" description="C2H2-type" evidence="9">
    <location>
        <begin position="429"/>
        <end position="456"/>
    </location>
</feature>